<proteinExistence type="predicted"/>
<feature type="chain" id="PRO_5044811728" evidence="1">
    <location>
        <begin position="23"/>
        <end position="89"/>
    </location>
</feature>
<keyword evidence="1" id="KW-0732">Signal</keyword>
<feature type="signal peptide" evidence="1">
    <location>
        <begin position="1"/>
        <end position="22"/>
    </location>
</feature>
<reference evidence="2 3" key="1">
    <citation type="submission" date="2024-02" db="EMBL/GenBank/DDBJ databases">
        <authorList>
            <person name="Vignale AGUSTIN F."/>
            <person name="Sosa J E."/>
            <person name="Modenutti C."/>
        </authorList>
    </citation>
    <scope>NUCLEOTIDE SEQUENCE [LARGE SCALE GENOMIC DNA]</scope>
</reference>
<organism evidence="2 3">
    <name type="scientific">Ilex paraguariensis</name>
    <name type="common">yerba mate</name>
    <dbReference type="NCBI Taxonomy" id="185542"/>
    <lineage>
        <taxon>Eukaryota</taxon>
        <taxon>Viridiplantae</taxon>
        <taxon>Streptophyta</taxon>
        <taxon>Embryophyta</taxon>
        <taxon>Tracheophyta</taxon>
        <taxon>Spermatophyta</taxon>
        <taxon>Magnoliopsida</taxon>
        <taxon>eudicotyledons</taxon>
        <taxon>Gunneridae</taxon>
        <taxon>Pentapetalae</taxon>
        <taxon>asterids</taxon>
        <taxon>campanulids</taxon>
        <taxon>Aquifoliales</taxon>
        <taxon>Aquifoliaceae</taxon>
        <taxon>Ilex</taxon>
    </lineage>
</organism>
<accession>A0ABC8SPG6</accession>
<name>A0ABC8SPG6_9AQUA</name>
<evidence type="ECO:0000256" key="1">
    <source>
        <dbReference type="SAM" id="SignalP"/>
    </source>
</evidence>
<dbReference type="AlphaFoldDB" id="A0ABC8SPG6"/>
<dbReference type="EMBL" id="CAUOFW020003292">
    <property type="protein sequence ID" value="CAK9159091.1"/>
    <property type="molecule type" value="Genomic_DNA"/>
</dbReference>
<keyword evidence="3" id="KW-1185">Reference proteome</keyword>
<evidence type="ECO:0000313" key="3">
    <source>
        <dbReference type="Proteomes" id="UP001642360"/>
    </source>
</evidence>
<sequence>MRHQWFILLYIFTALWFRISRFLRCLQKNIYSFVEGSKNNLVDYCCCGYSASIYCGQCDKYEYLSSSCIFVNAGILCRLYLAFKLTLFG</sequence>
<comment type="caution">
    <text evidence="2">The sequence shown here is derived from an EMBL/GenBank/DDBJ whole genome shotgun (WGS) entry which is preliminary data.</text>
</comment>
<dbReference type="Proteomes" id="UP001642360">
    <property type="component" value="Unassembled WGS sequence"/>
</dbReference>
<gene>
    <name evidence="2" type="ORF">ILEXP_LOCUS27769</name>
</gene>
<protein>
    <submittedName>
        <fullName evidence="2">Uncharacterized protein</fullName>
    </submittedName>
</protein>
<evidence type="ECO:0000313" key="2">
    <source>
        <dbReference type="EMBL" id="CAK9159091.1"/>
    </source>
</evidence>